<reference evidence="5" key="2">
    <citation type="submission" date="2025-08" db="UniProtKB">
        <authorList>
            <consortium name="RefSeq"/>
        </authorList>
    </citation>
    <scope>IDENTIFICATION</scope>
    <source>
        <tissue evidence="5">Leaf</tissue>
    </source>
</reference>
<dbReference type="GO" id="GO:0003723">
    <property type="term" value="F:RNA binding"/>
    <property type="evidence" value="ECO:0007669"/>
    <property type="project" value="UniProtKB-UniRule"/>
</dbReference>
<dbReference type="RefSeq" id="XP_031384505.1">
    <property type="nucleotide sequence ID" value="XM_031528645.1"/>
</dbReference>
<feature type="domain" description="RRM" evidence="3">
    <location>
        <begin position="35"/>
        <end position="113"/>
    </location>
</feature>
<dbReference type="InterPro" id="IPR035979">
    <property type="entry name" value="RBD_domain_sf"/>
</dbReference>
<evidence type="ECO:0000313" key="4">
    <source>
        <dbReference type="Proteomes" id="UP000515151"/>
    </source>
</evidence>
<dbReference type="InterPro" id="IPR012677">
    <property type="entry name" value="Nucleotide-bd_a/b_plait_sf"/>
</dbReference>
<dbReference type="Proteomes" id="UP000515151">
    <property type="component" value="Chromosome 3"/>
</dbReference>
<dbReference type="GeneID" id="116198487"/>
<name>A0A6P8CM04_PUNGR</name>
<dbReference type="SUPFAM" id="SSF54928">
    <property type="entry name" value="RNA-binding domain, RBD"/>
    <property type="match status" value="1"/>
</dbReference>
<dbReference type="InterPro" id="IPR003954">
    <property type="entry name" value="RRM_euk-type"/>
</dbReference>
<protein>
    <submittedName>
        <fullName evidence="5">Small RNA-binding protein 11, chloroplastic-like isoform X2</fullName>
    </submittedName>
</protein>
<dbReference type="Gene3D" id="3.30.70.330">
    <property type="match status" value="1"/>
</dbReference>
<dbReference type="InterPro" id="IPR052462">
    <property type="entry name" value="SLIRP/GR-RBP-like"/>
</dbReference>
<dbReference type="SMART" id="SM00360">
    <property type="entry name" value="RRM"/>
    <property type="match status" value="1"/>
</dbReference>
<dbReference type="SMART" id="SM00361">
    <property type="entry name" value="RRM_1"/>
    <property type="match status" value="1"/>
</dbReference>
<dbReference type="PANTHER" id="PTHR48027">
    <property type="entry name" value="HETEROGENEOUS NUCLEAR RIBONUCLEOPROTEIN 87F-RELATED"/>
    <property type="match status" value="1"/>
</dbReference>
<organism evidence="4 5">
    <name type="scientific">Punica granatum</name>
    <name type="common">Pomegranate</name>
    <dbReference type="NCBI Taxonomy" id="22663"/>
    <lineage>
        <taxon>Eukaryota</taxon>
        <taxon>Viridiplantae</taxon>
        <taxon>Streptophyta</taxon>
        <taxon>Embryophyta</taxon>
        <taxon>Tracheophyta</taxon>
        <taxon>Spermatophyta</taxon>
        <taxon>Magnoliopsida</taxon>
        <taxon>eudicotyledons</taxon>
        <taxon>Gunneridae</taxon>
        <taxon>Pentapetalae</taxon>
        <taxon>rosids</taxon>
        <taxon>malvids</taxon>
        <taxon>Myrtales</taxon>
        <taxon>Lythraceae</taxon>
        <taxon>Punica</taxon>
    </lineage>
</organism>
<evidence type="ECO:0000259" key="3">
    <source>
        <dbReference type="PROSITE" id="PS50102"/>
    </source>
</evidence>
<sequence>MAGFRRICSSFLKPVSSMHRSLSPAQLIFHRGVKTRLFVKGISFSTTEATFKEAFRKYGEVVEASIIRNKDNGRSKGYGYVAFATSDDAVRALDDMNGKLLDGRVVFVDLARPIRHFDSDMPIARGPPEPMVPAVDE</sequence>
<proteinExistence type="predicted"/>
<dbReference type="Pfam" id="PF00076">
    <property type="entry name" value="RRM_1"/>
    <property type="match status" value="1"/>
</dbReference>
<evidence type="ECO:0000313" key="5">
    <source>
        <dbReference type="RefSeq" id="XP_031384505.1"/>
    </source>
</evidence>
<dbReference type="InterPro" id="IPR000504">
    <property type="entry name" value="RRM_dom"/>
</dbReference>
<reference evidence="4" key="1">
    <citation type="journal article" date="2020" name="Plant Biotechnol. J.">
        <title>The pomegranate (Punica granatum L.) draft genome dissects genetic divergence between soft- and hard-seeded cultivars.</title>
        <authorList>
            <person name="Luo X."/>
            <person name="Li H."/>
            <person name="Wu Z."/>
            <person name="Yao W."/>
            <person name="Zhao P."/>
            <person name="Cao D."/>
            <person name="Yu H."/>
            <person name="Li K."/>
            <person name="Poudel K."/>
            <person name="Zhao D."/>
            <person name="Zhang F."/>
            <person name="Xia X."/>
            <person name="Chen L."/>
            <person name="Wang Q."/>
            <person name="Jing D."/>
            <person name="Cao S."/>
        </authorList>
    </citation>
    <scope>NUCLEOTIDE SEQUENCE [LARGE SCALE GENOMIC DNA]</scope>
    <source>
        <strain evidence="4">cv. Tunisia</strain>
    </source>
</reference>
<evidence type="ECO:0000256" key="2">
    <source>
        <dbReference type="PROSITE-ProRule" id="PRU00176"/>
    </source>
</evidence>
<evidence type="ECO:0000256" key="1">
    <source>
        <dbReference type="ARBA" id="ARBA00022884"/>
    </source>
</evidence>
<gene>
    <name evidence="5" type="primary">LOC116198487</name>
</gene>
<keyword evidence="1 2" id="KW-0694">RNA-binding</keyword>
<keyword evidence="4" id="KW-1185">Reference proteome</keyword>
<accession>A0A6P8CM04</accession>
<dbReference type="PROSITE" id="PS50102">
    <property type="entry name" value="RRM"/>
    <property type="match status" value="1"/>
</dbReference>
<dbReference type="AlphaFoldDB" id="A0A6P8CM04"/>